<sequence length="282" mass="31248">MITAAEAVDLGMSAGEARGKLAAGLWIPHARGVYLSAEHQMTDMARLRIAVAATGGVVDRTAAAWLLGFLPDLPDIITLSIPRSAHGAAHGAVDTSCKRRSLPSEDVMATRGVPVTREALTLLQLASALAIDEAITIIDRAVQTERVLVHELRASLDRNSGAHGMRLARVLVAAAEDDSESEAERLFVRLLKQYRISGWVQQQWINGVRMDFVWPELGIVVSVHGWMFHRRYDRWDRDLRTANMLGLMGLLPLSFPWKRLRFEEESVVRELVAAIESRQSVD</sequence>
<reference evidence="1" key="1">
    <citation type="submission" date="2023-06" db="EMBL/GenBank/DDBJ databases">
        <title>Gordonia sp. nov. and Pseudochrobactrum sp. nov., two species isolated from the burying beetle Nicrophorus vespilloides.</title>
        <authorList>
            <person name="Poehlein A."/>
            <person name="Guzman J."/>
            <person name="Daniel R."/>
            <person name="Vilcinskas A."/>
        </authorList>
    </citation>
    <scope>NUCLEOTIDE SEQUENCE</scope>
    <source>
        <strain evidence="1">MP11Mi</strain>
    </source>
</reference>
<name>A0AA97CT52_9ACTN</name>
<gene>
    <name evidence="1" type="ORF">MP11Mi_10350</name>
</gene>
<evidence type="ECO:0008006" key="2">
    <source>
        <dbReference type="Google" id="ProtNLM"/>
    </source>
</evidence>
<dbReference type="AlphaFoldDB" id="A0AA97CT52"/>
<evidence type="ECO:0000313" key="1">
    <source>
        <dbReference type="EMBL" id="WOC11955.1"/>
    </source>
</evidence>
<protein>
    <recommendedName>
        <fullName evidence="2">DUF559 domain-containing protein</fullName>
    </recommendedName>
</protein>
<dbReference type="EMBL" id="CP128986">
    <property type="protein sequence ID" value="WOC11955.1"/>
    <property type="molecule type" value="Genomic_DNA"/>
</dbReference>
<dbReference type="Gene3D" id="3.40.960.10">
    <property type="entry name" value="VSR Endonuclease"/>
    <property type="match status" value="1"/>
</dbReference>
<organism evidence="1">
    <name type="scientific">Gordonia sp. MP11Mi</name>
    <dbReference type="NCBI Taxonomy" id="3022769"/>
    <lineage>
        <taxon>Bacteria</taxon>
        <taxon>Bacillati</taxon>
        <taxon>Actinomycetota</taxon>
        <taxon>Actinomycetes</taxon>
        <taxon>Mycobacteriales</taxon>
        <taxon>Gordoniaceae</taxon>
        <taxon>Gordonia</taxon>
    </lineage>
</organism>
<accession>A0AA97CT52</accession>
<proteinExistence type="predicted"/>